<reference evidence="2" key="1">
    <citation type="journal article" date="2019" name="Int. J. Syst. Evol. Microbiol.">
        <title>The Global Catalogue of Microorganisms (GCM) 10K type strain sequencing project: providing services to taxonomists for standard genome sequencing and annotation.</title>
        <authorList>
            <consortium name="The Broad Institute Genomics Platform"/>
            <consortium name="The Broad Institute Genome Sequencing Center for Infectious Disease"/>
            <person name="Wu L."/>
            <person name="Ma J."/>
        </authorList>
    </citation>
    <scope>NUCLEOTIDE SEQUENCE [LARGE SCALE GENOMIC DNA]</scope>
    <source>
        <strain evidence="2">NBRC 111980</strain>
    </source>
</reference>
<proteinExistence type="predicted"/>
<protein>
    <submittedName>
        <fullName evidence="1">Uncharacterized protein</fullName>
    </submittedName>
</protein>
<dbReference type="EMBL" id="BSOB01000005">
    <property type="protein sequence ID" value="GLQ91673.1"/>
    <property type="molecule type" value="Genomic_DNA"/>
</dbReference>
<evidence type="ECO:0000313" key="1">
    <source>
        <dbReference type="EMBL" id="GLQ91673.1"/>
    </source>
</evidence>
<organism evidence="1 2">
    <name type="scientific">Dyella acidisoli</name>
    <dbReference type="NCBI Taxonomy" id="1867834"/>
    <lineage>
        <taxon>Bacteria</taxon>
        <taxon>Pseudomonadati</taxon>
        <taxon>Pseudomonadota</taxon>
        <taxon>Gammaproteobacteria</taxon>
        <taxon>Lysobacterales</taxon>
        <taxon>Rhodanobacteraceae</taxon>
        <taxon>Dyella</taxon>
    </lineage>
</organism>
<dbReference type="RefSeq" id="WP_284319430.1">
    <property type="nucleotide sequence ID" value="NZ_BSOB01000005.1"/>
</dbReference>
<sequence>MDTKRGSIGDVSALKKAAKNLFDNDIRVRWATANNVWRTAWALDSILDYLSICKVDGSALGDDALHALDPTCAGNWWDDFGWIGIAALRAAEQQAFPLQGTAFIKIAINAWAYMHGTGWSSSTSNTAVYPFLDDALPGWREFAERPDTQNKKYGAPRVWENIRKTWPSATDEEIAQRKPRYSPGGIWNSPFEGPSQPYLTTTYDGTASYLNPIQNTVSNGLYTILSLRLYMACASKKYKQVFEDSTLDEGACLRAWTGQITWLNSWMMDTPADESLLFDLGMGSVVRERVSTFQSPYWDAAYRKTLAWTGDQGLLMGALRESRAVGFLLPGLPVLEQYVNIMIGTFKNAYAPRSYGQVQGLSLLPWMLIGETGIPGGFPLGDDGDYQTGTGVFMRYLLQLYLAEPARLQPYADLITNSAWQVAMSPLGAPNPPGNCDAFTPYPGDGLSELTVHINRLSVIVMAIALDATGGASA</sequence>
<dbReference type="Proteomes" id="UP001156670">
    <property type="component" value="Unassembled WGS sequence"/>
</dbReference>
<gene>
    <name evidence="1" type="ORF">GCM10007901_06230</name>
</gene>
<keyword evidence="2" id="KW-1185">Reference proteome</keyword>
<comment type="caution">
    <text evidence="1">The sequence shown here is derived from an EMBL/GenBank/DDBJ whole genome shotgun (WGS) entry which is preliminary data.</text>
</comment>
<accession>A0ABQ5XKQ6</accession>
<evidence type="ECO:0000313" key="2">
    <source>
        <dbReference type="Proteomes" id="UP001156670"/>
    </source>
</evidence>
<name>A0ABQ5XKQ6_9GAMM</name>